<dbReference type="EMBL" id="JAUIRO010000004">
    <property type="protein sequence ID" value="KAK0717704.1"/>
    <property type="molecule type" value="Genomic_DNA"/>
</dbReference>
<dbReference type="RefSeq" id="XP_060296497.1">
    <property type="nucleotide sequence ID" value="XM_060434264.1"/>
</dbReference>
<evidence type="ECO:0000259" key="1">
    <source>
        <dbReference type="Pfam" id="PF01693"/>
    </source>
</evidence>
<dbReference type="InterPro" id="IPR011320">
    <property type="entry name" value="RNase_H1_N"/>
</dbReference>
<comment type="caution">
    <text evidence="2">The sequence shown here is derived from an EMBL/GenBank/DDBJ whole genome shotgun (WGS) entry which is preliminary data.</text>
</comment>
<dbReference type="Proteomes" id="UP001172101">
    <property type="component" value="Unassembled WGS sequence"/>
</dbReference>
<dbReference type="AlphaFoldDB" id="A0AA40AKV3"/>
<accession>A0AA40AKV3</accession>
<dbReference type="GeneID" id="85317534"/>
<organism evidence="2 3">
    <name type="scientific">Lasiosphaeria miniovina</name>
    <dbReference type="NCBI Taxonomy" id="1954250"/>
    <lineage>
        <taxon>Eukaryota</taxon>
        <taxon>Fungi</taxon>
        <taxon>Dikarya</taxon>
        <taxon>Ascomycota</taxon>
        <taxon>Pezizomycotina</taxon>
        <taxon>Sordariomycetes</taxon>
        <taxon>Sordariomycetidae</taxon>
        <taxon>Sordariales</taxon>
        <taxon>Lasiosphaeriaceae</taxon>
        <taxon>Lasiosphaeria</taxon>
    </lineage>
</organism>
<name>A0AA40AKV3_9PEZI</name>
<dbReference type="InterPro" id="IPR009027">
    <property type="entry name" value="Ribosomal_bL9/RNase_H1_N"/>
</dbReference>
<evidence type="ECO:0000313" key="3">
    <source>
        <dbReference type="Proteomes" id="UP001172101"/>
    </source>
</evidence>
<sequence>MGERKYFYAIARGHPSGGAPGITTSWGVAQPITSGFPNSRVKGFGTLEKAVRYMLNSGCNTFYFLNGPTDGEKSVSKLDGGKPSSYAVANGREVGQYSEYSLEAEPRVNRYGHACHKSFSSIDAGKSFIEGYKQTWRQIHNKGPVDSSVDGDHGVAGLVDKLYMVSLRD</sequence>
<feature type="domain" description="Ribonuclease H1 N-terminal" evidence="1">
    <location>
        <begin position="7"/>
        <end position="53"/>
    </location>
</feature>
<feature type="domain" description="Ribonuclease H1 N-terminal" evidence="1">
    <location>
        <begin position="86"/>
        <end position="124"/>
    </location>
</feature>
<dbReference type="InterPro" id="IPR037056">
    <property type="entry name" value="RNase_H1_N_sf"/>
</dbReference>
<dbReference type="Gene3D" id="3.40.970.10">
    <property type="entry name" value="Ribonuclease H1, N-terminal domain"/>
    <property type="match status" value="2"/>
</dbReference>
<proteinExistence type="predicted"/>
<reference evidence="2" key="1">
    <citation type="submission" date="2023-06" db="EMBL/GenBank/DDBJ databases">
        <title>Genome-scale phylogeny and comparative genomics of the fungal order Sordariales.</title>
        <authorList>
            <consortium name="Lawrence Berkeley National Laboratory"/>
            <person name="Hensen N."/>
            <person name="Bonometti L."/>
            <person name="Westerberg I."/>
            <person name="Brannstrom I.O."/>
            <person name="Guillou S."/>
            <person name="Cros-Aarteil S."/>
            <person name="Calhoun S."/>
            <person name="Haridas S."/>
            <person name="Kuo A."/>
            <person name="Mondo S."/>
            <person name="Pangilinan J."/>
            <person name="Riley R."/>
            <person name="LaButti K."/>
            <person name="Andreopoulos B."/>
            <person name="Lipzen A."/>
            <person name="Chen C."/>
            <person name="Yanf M."/>
            <person name="Daum C."/>
            <person name="Ng V."/>
            <person name="Clum A."/>
            <person name="Steindorff A."/>
            <person name="Ohm R."/>
            <person name="Martin F."/>
            <person name="Silar P."/>
            <person name="Natvig D."/>
            <person name="Lalanne C."/>
            <person name="Gautier V."/>
            <person name="Ament-velasquez S.L."/>
            <person name="Kruys A."/>
            <person name="Hutchinson M.I."/>
            <person name="Powell A.J."/>
            <person name="Barry K."/>
            <person name="Miller A.N."/>
            <person name="Grigoriev I.V."/>
            <person name="Debuchy R."/>
            <person name="Gladieux P."/>
            <person name="Thoren M.H."/>
            <person name="Johannesson H."/>
        </authorList>
    </citation>
    <scope>NUCLEOTIDE SEQUENCE</scope>
    <source>
        <strain evidence="2">SMH2392-1A</strain>
    </source>
</reference>
<protein>
    <recommendedName>
        <fullName evidence="1">Ribonuclease H1 N-terminal domain-containing protein</fullName>
    </recommendedName>
</protein>
<gene>
    <name evidence="2" type="ORF">B0T26DRAFT_302461</name>
</gene>
<dbReference type="SUPFAM" id="SSF55658">
    <property type="entry name" value="L9 N-domain-like"/>
    <property type="match status" value="1"/>
</dbReference>
<dbReference type="Pfam" id="PF01693">
    <property type="entry name" value="Cauli_VI"/>
    <property type="match status" value="2"/>
</dbReference>
<evidence type="ECO:0000313" key="2">
    <source>
        <dbReference type="EMBL" id="KAK0717704.1"/>
    </source>
</evidence>
<keyword evidence="3" id="KW-1185">Reference proteome</keyword>